<dbReference type="AlphaFoldDB" id="A0A6M1LN48"/>
<name>A0A6M1LN48_9PROT</name>
<reference evidence="2 3" key="1">
    <citation type="submission" date="2020-02" db="EMBL/GenBank/DDBJ databases">
        <authorList>
            <person name="Kim H.M."/>
            <person name="Jeon C.O."/>
        </authorList>
    </citation>
    <scope>NUCLEOTIDE SEQUENCE [LARGE SCALE GENOMIC DNA]</scope>
    <source>
        <strain evidence="2 3">PeD5</strain>
    </source>
</reference>
<dbReference type="RefSeq" id="WP_164695401.1">
    <property type="nucleotide sequence ID" value="NZ_JAAIKB010000006.1"/>
</dbReference>
<keyword evidence="3" id="KW-1185">Reference proteome</keyword>
<reference evidence="2 3" key="2">
    <citation type="submission" date="2020-03" db="EMBL/GenBank/DDBJ databases">
        <title>Roseomonas stagni sp. nov., isolated from pond water in Japan.</title>
        <authorList>
            <person name="Furuhata K."/>
            <person name="Miyamoto H."/>
            <person name="Goto K."/>
        </authorList>
    </citation>
    <scope>NUCLEOTIDE SEQUENCE [LARGE SCALE GENOMIC DNA]</scope>
    <source>
        <strain evidence="2 3">PeD5</strain>
    </source>
</reference>
<comment type="caution">
    <text evidence="2">The sequence shown here is derived from an EMBL/GenBank/DDBJ whole genome shotgun (WGS) entry which is preliminary data.</text>
</comment>
<proteinExistence type="predicted"/>
<feature type="region of interest" description="Disordered" evidence="1">
    <location>
        <begin position="115"/>
        <end position="300"/>
    </location>
</feature>
<gene>
    <name evidence="2" type="ORF">G3576_15820</name>
</gene>
<dbReference type="PRINTS" id="PR01217">
    <property type="entry name" value="PRICHEXTENSN"/>
</dbReference>
<dbReference type="EMBL" id="JAAIKB010000006">
    <property type="protein sequence ID" value="NGM21492.1"/>
    <property type="molecule type" value="Genomic_DNA"/>
</dbReference>
<evidence type="ECO:0000256" key="1">
    <source>
        <dbReference type="SAM" id="MobiDB-lite"/>
    </source>
</evidence>
<sequence length="555" mass="56796">MSQAASPPAPPRGLAGFLDALRDGQVVVGWAADPQDAAARPTIRLMRGVEVLAEAATDVARDDGKPGFRLRSPVPLTARDFLEGRVRVRAMLPGRPVATTLAMTRLMREVLEAEAEGAPLPEPPPIAAPPQPVLPPVAAPPQPLPPPVAAPPQPVPPPVVPPPQPVPPPVATPPQPVPPPVTALPQPVPPPASPPPQPVPPPVAPPPQPVPPPVAPPPQPVPPPVAPPPQPVPPPAAPPPQPVAPPVAPPPQPVPPPVAAPPQTEPPPAAPPPKPVPPPVAAPPPKPVPPAVTAPPPPSHPVLPAPLSSMLRIARGLAAGPAATLHLLQPRRASVLAALSDPAPTPLEQAAAAEPALAQGWVPLRQAFARLPQPASLWRRDGERLSIEGGLALVETLLAILRALRPEAQDQLARAAAILARADLAALPRRDVPDEAGAAEGIAFLGVAVRETEPALPADLFASQPPRLMAQPLPGLEAWCCAAAPIPWRLVVMTEPGLGGSAAPTLAGWWLRHLFAECVVSEALPGVDPAAILATSPDLVLTLAREPAPLPAEPG</sequence>
<feature type="compositionally biased region" description="Pro residues" evidence="1">
    <location>
        <begin position="120"/>
        <end position="300"/>
    </location>
</feature>
<evidence type="ECO:0000313" key="2">
    <source>
        <dbReference type="EMBL" id="NGM21492.1"/>
    </source>
</evidence>
<protein>
    <submittedName>
        <fullName evidence="2">Uncharacterized protein</fullName>
    </submittedName>
</protein>
<accession>A0A6M1LN48</accession>
<organism evidence="2 3">
    <name type="scientific">Falsiroseomonas algicola</name>
    <dbReference type="NCBI Taxonomy" id="2716930"/>
    <lineage>
        <taxon>Bacteria</taxon>
        <taxon>Pseudomonadati</taxon>
        <taxon>Pseudomonadota</taxon>
        <taxon>Alphaproteobacteria</taxon>
        <taxon>Acetobacterales</taxon>
        <taxon>Roseomonadaceae</taxon>
        <taxon>Falsiroseomonas</taxon>
    </lineage>
</organism>
<evidence type="ECO:0000313" key="3">
    <source>
        <dbReference type="Proteomes" id="UP000475385"/>
    </source>
</evidence>
<dbReference type="Proteomes" id="UP000475385">
    <property type="component" value="Unassembled WGS sequence"/>
</dbReference>